<keyword evidence="8" id="KW-1185">Reference proteome</keyword>
<feature type="domain" description="Cytochrome c" evidence="6">
    <location>
        <begin position="885"/>
        <end position="1019"/>
    </location>
</feature>
<dbReference type="Gene3D" id="1.10.760.10">
    <property type="entry name" value="Cytochrome c-like domain"/>
    <property type="match status" value="1"/>
</dbReference>
<keyword evidence="3 4" id="KW-0408">Iron</keyword>
<dbReference type="SUPFAM" id="SSF46626">
    <property type="entry name" value="Cytochrome c"/>
    <property type="match status" value="1"/>
</dbReference>
<keyword evidence="1 4" id="KW-0349">Heme</keyword>
<dbReference type="Gene3D" id="1.25.10.10">
    <property type="entry name" value="Leucine-rich Repeat Variant"/>
    <property type="match status" value="1"/>
</dbReference>
<evidence type="ECO:0000256" key="4">
    <source>
        <dbReference type="PROSITE-ProRule" id="PRU00433"/>
    </source>
</evidence>
<dbReference type="Proteomes" id="UP000184368">
    <property type="component" value="Unassembled WGS sequence"/>
</dbReference>
<dbReference type="NCBIfam" id="TIGR02604">
    <property type="entry name" value="Piru_Ver_Nterm"/>
    <property type="match status" value="1"/>
</dbReference>
<accession>A0A1M5GGA5</accession>
<dbReference type="SUPFAM" id="SSF50952">
    <property type="entry name" value="Soluble quinoprotein glucose dehydrogenase"/>
    <property type="match status" value="1"/>
</dbReference>
<dbReference type="STRING" id="1302690.BUE76_11300"/>
<feature type="signal peptide" evidence="5">
    <location>
        <begin position="1"/>
        <end position="20"/>
    </location>
</feature>
<keyword evidence="5" id="KW-0732">Signal</keyword>
<feature type="chain" id="PRO_5013268428" evidence="5">
    <location>
        <begin position="21"/>
        <end position="1028"/>
    </location>
</feature>
<dbReference type="SUPFAM" id="SSF48371">
    <property type="entry name" value="ARM repeat"/>
    <property type="match status" value="2"/>
</dbReference>
<dbReference type="AlphaFoldDB" id="A0A1M5GGA5"/>
<evidence type="ECO:0000256" key="1">
    <source>
        <dbReference type="ARBA" id="ARBA00022617"/>
    </source>
</evidence>
<evidence type="ECO:0000259" key="6">
    <source>
        <dbReference type="PROSITE" id="PS51007"/>
    </source>
</evidence>
<dbReference type="GO" id="GO:0009055">
    <property type="term" value="F:electron transfer activity"/>
    <property type="evidence" value="ECO:0007669"/>
    <property type="project" value="InterPro"/>
</dbReference>
<protein>
    <submittedName>
        <fullName evidence="7">Putative membrane-bound dehydrogenase domain-containing protein</fullName>
    </submittedName>
</protein>
<evidence type="ECO:0000256" key="2">
    <source>
        <dbReference type="ARBA" id="ARBA00022723"/>
    </source>
</evidence>
<dbReference type="Pfam" id="PF23500">
    <property type="entry name" value="DUF7133"/>
    <property type="match status" value="1"/>
</dbReference>
<dbReference type="OrthoDB" id="9808161at2"/>
<sequence length="1028" mass="111152">MKKRNLVLACAGAIAAFAHFATPSSSLQSTSDKDSAWAKLSDAERRLPQNALLGVDLAPGLQATLFASEPMMGNPTNIDIDNRGRVWVCEAYNYRPKLNPNNPQRNEGDRILILEDTNGDGRADVSKVFYQGTDINAALGVAVLGNKAIVSCSPNVFVLTDTDGDDKADKKEVLFSHVGGEQHDHAVHSFSFGPDGKLYFNFGNEGQQLMDKDGNPLKDKDGKIINHKGSPYRQGMVFRMNPDGSELEVLAHNFRNNYEAAVDAFGTIWQSDNDDDGNQGVRINYVMEYGNYGYTDEMTGAGWRANRTNMEAEIPKRHWHQNDPGSIPNLLQTGAGSPTGMLVYEGSNLLPEAFRNGMIHTDAGPNIVRAYPVTKDGAGYKASIVKIMEGTRDKWFRPSDVCVAPDGSIFVADWYDPGVGGHQMGDMNRGRVYRIAPPGSAYTVTASELNTAEGAVKALLNPNMATRYLGWQQLQQMGAAAEPALLAVYNGADQRMKAKAFWFLAKMPNKGNSYVQQALKDANPDIRIAALRASRQLNGDVIAAVRQLVRDADPQVRREAAIALRHNAAPEAAALWADLAAQYDGRDRWYLEALGIGADAQWERYLAAWKEKAATMPVAAARDIAWRARTGAALPMLAAGITDDATAAPDRLKFFRAFDFIQDPFKEEVLLSLLDNQGPNKQQIVATALRHLDPSVVGRFPKAKTALDATLASLKGTQDFVSLAGRYGVKDQNEELLKIALANANAPLGVEAANMLLKTGGEPLIRKVISGTDKSKAMAAIGVLGRSGSGQAMKAMEALIADPAIPVQLRQEAVRRLAGGWMESEYLVGMIKSGRLPKNLEPTAAAALSTTYRKDMQQEALKYLGGVQGKAGALPSISMLSQQKGDVAQGKKIYTTFCASCHKAGNEGAAFGPALSQIGSKLPKEALYMAILHPDQGISFGYEGHTFKLKDGNTAVGIVSSETESEVELVLPGGIKNRIAKSNIASREQMKNSMMPAGLQAAMSQKELVSLVEFLSSLKAADKQVTMK</sequence>
<dbReference type="InterPro" id="IPR036909">
    <property type="entry name" value="Cyt_c-like_dom_sf"/>
</dbReference>
<dbReference type="InterPro" id="IPR011042">
    <property type="entry name" value="6-blade_b-propeller_TolB-like"/>
</dbReference>
<dbReference type="GO" id="GO:0046872">
    <property type="term" value="F:metal ion binding"/>
    <property type="evidence" value="ECO:0007669"/>
    <property type="project" value="UniProtKB-KW"/>
</dbReference>
<dbReference type="EMBL" id="FQUO01000016">
    <property type="protein sequence ID" value="SHG02775.1"/>
    <property type="molecule type" value="Genomic_DNA"/>
</dbReference>
<dbReference type="InterPro" id="IPR011989">
    <property type="entry name" value="ARM-like"/>
</dbReference>
<evidence type="ECO:0000256" key="3">
    <source>
        <dbReference type="ARBA" id="ARBA00023004"/>
    </source>
</evidence>
<reference evidence="7 8" key="1">
    <citation type="submission" date="2016-11" db="EMBL/GenBank/DDBJ databases">
        <authorList>
            <person name="Jaros S."/>
            <person name="Januszkiewicz K."/>
            <person name="Wedrychowicz H."/>
        </authorList>
    </citation>
    <scope>NUCLEOTIDE SEQUENCE [LARGE SCALE GENOMIC DNA]</scope>
    <source>
        <strain evidence="7 8">DSM 26897</strain>
    </source>
</reference>
<dbReference type="GO" id="GO:0020037">
    <property type="term" value="F:heme binding"/>
    <property type="evidence" value="ECO:0007669"/>
    <property type="project" value="InterPro"/>
</dbReference>
<dbReference type="InterPro" id="IPR016024">
    <property type="entry name" value="ARM-type_fold"/>
</dbReference>
<dbReference type="PANTHER" id="PTHR33546:SF1">
    <property type="entry name" value="LARGE, MULTIFUNCTIONAL SECRETED PROTEIN"/>
    <property type="match status" value="1"/>
</dbReference>
<dbReference type="NCBIfam" id="TIGR02603">
    <property type="entry name" value="CxxCH_TIGR02603"/>
    <property type="match status" value="1"/>
</dbReference>
<keyword evidence="2 4" id="KW-0479">Metal-binding</keyword>
<dbReference type="InterPro" id="IPR055557">
    <property type="entry name" value="DUF7133"/>
</dbReference>
<dbReference type="PANTHER" id="PTHR33546">
    <property type="entry name" value="LARGE, MULTIFUNCTIONAL SECRETED PROTEIN-RELATED"/>
    <property type="match status" value="1"/>
</dbReference>
<dbReference type="Gene3D" id="2.120.10.30">
    <property type="entry name" value="TolB, C-terminal domain"/>
    <property type="match status" value="1"/>
</dbReference>
<dbReference type="InterPro" id="IPR013428">
    <property type="entry name" value="Membrane-bound_put_N"/>
</dbReference>
<gene>
    <name evidence="7" type="ORF">SAMN05444008_11667</name>
</gene>
<dbReference type="PROSITE" id="PS51007">
    <property type="entry name" value="CYTC"/>
    <property type="match status" value="1"/>
</dbReference>
<dbReference type="Pfam" id="PF00034">
    <property type="entry name" value="Cytochrom_C"/>
    <property type="match status" value="1"/>
</dbReference>
<dbReference type="InterPro" id="IPR011041">
    <property type="entry name" value="Quinoprot_gluc/sorb_DH_b-prop"/>
</dbReference>
<evidence type="ECO:0000313" key="7">
    <source>
        <dbReference type="EMBL" id="SHG02775.1"/>
    </source>
</evidence>
<dbReference type="InterPro" id="IPR013427">
    <property type="entry name" value="Haem-bd_dom_put"/>
</dbReference>
<evidence type="ECO:0000256" key="5">
    <source>
        <dbReference type="SAM" id="SignalP"/>
    </source>
</evidence>
<dbReference type="Pfam" id="PF13646">
    <property type="entry name" value="HEAT_2"/>
    <property type="match status" value="1"/>
</dbReference>
<dbReference type="InterPro" id="IPR009056">
    <property type="entry name" value="Cyt_c-like_dom"/>
</dbReference>
<evidence type="ECO:0000313" key="8">
    <source>
        <dbReference type="Proteomes" id="UP000184368"/>
    </source>
</evidence>
<dbReference type="RefSeq" id="WP_073046313.1">
    <property type="nucleotide sequence ID" value="NZ_FQUO01000016.1"/>
</dbReference>
<name>A0A1M5GGA5_9BACT</name>
<organism evidence="7 8">
    <name type="scientific">Cnuella takakiae</name>
    <dbReference type="NCBI Taxonomy" id="1302690"/>
    <lineage>
        <taxon>Bacteria</taxon>
        <taxon>Pseudomonadati</taxon>
        <taxon>Bacteroidota</taxon>
        <taxon>Chitinophagia</taxon>
        <taxon>Chitinophagales</taxon>
        <taxon>Chitinophagaceae</taxon>
        <taxon>Cnuella</taxon>
    </lineage>
</organism>
<proteinExistence type="predicted"/>